<dbReference type="EMBL" id="BSXG01000135">
    <property type="protein sequence ID" value="GME47880.1"/>
    <property type="molecule type" value="Genomic_DNA"/>
</dbReference>
<name>A0ACB5SLQ9_9PEZI</name>
<organism evidence="1 2">
    <name type="scientific">Neofusicoccum parvum</name>
    <dbReference type="NCBI Taxonomy" id="310453"/>
    <lineage>
        <taxon>Eukaryota</taxon>
        <taxon>Fungi</taxon>
        <taxon>Dikarya</taxon>
        <taxon>Ascomycota</taxon>
        <taxon>Pezizomycotina</taxon>
        <taxon>Dothideomycetes</taxon>
        <taxon>Dothideomycetes incertae sedis</taxon>
        <taxon>Botryosphaeriales</taxon>
        <taxon>Botryosphaeriaceae</taxon>
        <taxon>Neofusicoccum</taxon>
    </lineage>
</organism>
<keyword evidence="1" id="KW-0808">Transferase</keyword>
<sequence length="406" mass="42218">MPPKKRAKPSTSAATPHASTPSKTPTKDLPPSAFPAHTIDVLADPWTDDQETSLFKNMIRWKPTGLHKHVHMVQIASSMSREGFSYQMAPGGGRDYAPHTRIPGIWKKLGELYDLDALDERENAHALAGWPDVADRVFVAAAVAPVKAQNKKNGGGAGDEDVEMEDAAAAATAADDNDADDDDAGDEGPWFELPEDEFAQMMWDRRIAPPPGQAGAGAGATATTATVEADAAPAEGDGAEGKSARVKGRRLSPRVVVDQRNTKRSESPPACPELLAKVGDPAPLSAAEQDADQANDTDDARSNAGSPAAGGGGRAKGASTKGGMRAAAAARSRSGRAAGRNAKAQSADPEDEDEEDEEEESSSEEEDEGETPPAKEGGRAARGGRRTTAKGGGGGGSSKRTSGRKR</sequence>
<reference evidence="1" key="1">
    <citation type="submission" date="2024-09" db="EMBL/GenBank/DDBJ databases">
        <title>Draft Genome Sequences of Neofusicoccum parvum.</title>
        <authorList>
            <person name="Ashida A."/>
            <person name="Camagna M."/>
            <person name="Tanaka A."/>
            <person name="Takemoto D."/>
        </authorList>
    </citation>
    <scope>NUCLEOTIDE SEQUENCE</scope>
    <source>
        <strain evidence="1">PPO83</strain>
    </source>
</reference>
<keyword evidence="2" id="KW-1185">Reference proteome</keyword>
<gene>
    <name evidence="1" type="primary">g4014</name>
    <name evidence="1" type="ORF">NpPPO83_00004014</name>
</gene>
<protein>
    <submittedName>
        <fullName evidence="1">Acyltransferase</fullName>
    </submittedName>
</protein>
<proteinExistence type="predicted"/>
<dbReference type="Proteomes" id="UP001165186">
    <property type="component" value="Unassembled WGS sequence"/>
</dbReference>
<accession>A0ACB5SLQ9</accession>
<evidence type="ECO:0000313" key="2">
    <source>
        <dbReference type="Proteomes" id="UP001165186"/>
    </source>
</evidence>
<comment type="caution">
    <text evidence="1">The sequence shown here is derived from an EMBL/GenBank/DDBJ whole genome shotgun (WGS) entry which is preliminary data.</text>
</comment>
<keyword evidence="1" id="KW-0012">Acyltransferase</keyword>
<evidence type="ECO:0000313" key="1">
    <source>
        <dbReference type="EMBL" id="GME47880.1"/>
    </source>
</evidence>